<comment type="subcellular location">
    <subcellularLocation>
        <location evidence="1">Nucleus</location>
    </subcellularLocation>
</comment>
<gene>
    <name evidence="9" type="primary">THO2</name>
    <name evidence="9" type="ORF">BG011_005006</name>
</gene>
<feature type="compositionally biased region" description="Polar residues" evidence="5">
    <location>
        <begin position="1662"/>
        <end position="1695"/>
    </location>
</feature>
<dbReference type="InterPro" id="IPR040007">
    <property type="entry name" value="Tho2"/>
</dbReference>
<evidence type="ECO:0000256" key="5">
    <source>
        <dbReference type="SAM" id="MobiDB-lite"/>
    </source>
</evidence>
<comment type="similarity">
    <text evidence="2">Belongs to the THOC2 family.</text>
</comment>
<name>A0A9P6QC38_9FUNG</name>
<feature type="domain" description="THO complex subunit 2 N-terminal" evidence="8">
    <location>
        <begin position="18"/>
        <end position="646"/>
    </location>
</feature>
<dbReference type="PANTHER" id="PTHR21597">
    <property type="entry name" value="THO2 PROTEIN"/>
    <property type="match status" value="1"/>
</dbReference>
<dbReference type="GO" id="GO:0006397">
    <property type="term" value="P:mRNA processing"/>
    <property type="evidence" value="ECO:0007669"/>
    <property type="project" value="InterPro"/>
</dbReference>
<dbReference type="Pfam" id="PF11732">
    <property type="entry name" value="Thoc2"/>
    <property type="match status" value="1"/>
</dbReference>
<reference evidence="9" key="1">
    <citation type="journal article" date="2020" name="Fungal Divers.">
        <title>Resolving the Mortierellaceae phylogeny through synthesis of multi-gene phylogenetics and phylogenomics.</title>
        <authorList>
            <person name="Vandepol N."/>
            <person name="Liber J."/>
            <person name="Desiro A."/>
            <person name="Na H."/>
            <person name="Kennedy M."/>
            <person name="Barry K."/>
            <person name="Grigoriev I.V."/>
            <person name="Miller A.N."/>
            <person name="O'Donnell K."/>
            <person name="Stajich J.E."/>
            <person name="Bonito G."/>
        </authorList>
    </citation>
    <scope>NUCLEOTIDE SEQUENCE</scope>
    <source>
        <strain evidence="9">KOD948</strain>
    </source>
</reference>
<feature type="region of interest" description="Disordered" evidence="5">
    <location>
        <begin position="1327"/>
        <end position="1992"/>
    </location>
</feature>
<protein>
    <recommendedName>
        <fullName evidence="3">THO complex subunit 2</fullName>
    </recommendedName>
</protein>
<evidence type="ECO:0000259" key="8">
    <source>
        <dbReference type="Pfam" id="PF16134"/>
    </source>
</evidence>
<feature type="domain" description="THO complex subunitTHOC2 C-terminal" evidence="6">
    <location>
        <begin position="980"/>
        <end position="1284"/>
    </location>
</feature>
<feature type="compositionally biased region" description="Low complexity" evidence="5">
    <location>
        <begin position="1355"/>
        <end position="1371"/>
    </location>
</feature>
<sequence length="2039" mass="229292">MGAWNQNRLSHAVTLLSTPTDDILHPVMPIIQEILHAALNDDLSTADVAAFLSRLSTKQPDTCMADVSTIIVDLIWVIEIENEQGGSVSKEKLRLLTTAIIAQGFIPVDMMKERWEITFLELVGLIPNSKLFLKRLVRINTAQLYKQQKYNLLREESEGYSKLITELSSGTADDENDAETTLKADVVLMNVKSLIGYFDLDPNRVLDIMLDVFSANIVTHHRFFIEFLRRSPWNSKSREHSNTSTNRACAQILGFKFQNLQRPENRHRSSLEMYTVAALLIKHSIVQVEDLYPHLSLPDDEMDQEYKAFVADMKEKAMSFKNNALAMAGALLDEAAAGSTPGSDIKDEAMTDAKADAASELPIPNQKVGLTNALLSIGDLEHAMFILARFPRLTASHPETADLICRLIHIMIQDVYAPFSPKARHPELQKKKDCTYRYPVAIKGRETNVVRILSPRPPLPTSTERYEYFYADWKDDLVRCQNVQDLFEFVKALLTVVGVRIHRDISLVVKLCRIGAGTLKRLQEEITPLEFKIKLSKDTGDTSAMAEALDRLTKERKGVEEGWIEMCRALFLPTISLISANPGIVNEVWQVLKALRYETRFGLYGEWKTESAKLYPELLVTSAATEKEAKSVMRRINKEDVKQYGRMFAKYAHSNPLIVFAAATKQLEGGYDNMVQPLVDACKYLTAFGYDVLGYTLLESLSKKTRSKVQDDGTSAAKWMNTLASFCGNLYRKHTMAELDGILQYIVNQLRLGNAHDLVVLRELLAKMGGVEDTSNLNSSQLLAMAGGELLKNEALFGGVTGTVMKKNARSCHHLQNAMLHDNIANHLVVLIAQQRQQSIFADDGIPHLKLLSNMSDQAHGTLLQLLDFLSTNLQKEYPRLVPTLTDLCLKYKIEPSVAMYMIRPKLVELTRKELELQATAQSKSDDKMAVDSKGRDIARMDVDQDDTVKTAADSADEVWLPSLAPIAQEIQAILPPRAWRGMKPQFYVTFWQLTLYDIFVPVDQYNAEIDKLKRAVTVMDNDRTNYTLSMQAKRNRDRERLFQAAARLGMERDNQLANHQRIMDQLHREKHHWFQGLNRREIAKFVFQFCIYPRAIFSGLDALFCAKFIQLLHSIGTPNFGTLALYETLFLEADCIFFLSSESEAKTYGRFLCEVLMGLSRWHKDAAVYKKEGRGNDLPGIIMKWGQSDDDSKDTAGKFLDYDGFRALLYKWHTEVYWLFNSALESGEYMRIKNTIMILREIAICYPAMTAVGTRLIESTRSLAASEDRDDLKLLANAYLGVLKKYQDANLWMSVGEFYDKERFSNAAGPKEVVAEGVSNLSSKASNAKIEAVKPQGSKSDNNKMADERSIGRSNTAVSSSASTPAASQSARDRVPSARDIRGGGIGTAGTGSASSSGIGRRSFPLPPKPGTPVHEARHDTMPSSLNRDTRDQLKKERDVSSTNQLNAEGPPELLVISLKGGPAARSAQDGKEPAKDFKRESARDRSRDDVNDNGREGATKESARDTIKDYHRDSNGHRDAAKDVNTRDRARDYGEGSDRDLRGEAKNSSLVLTDNRDIVAARKELRDSAPRDPRDRDSREMVRLDSRDGRDNRDSRTGPGVGAGSGRDTREPRMDSRLPRGGREVRDSRDSRESRNLPAPADPRDIVRDEPRDMRYGGSRVSSQRESLNDTGRVSSSRNDGNHGDSNVASPSDMSYDREKDRQRDKDKYRDDDRKQHHGRESDRGREKDIVPESADRSGERDKRSQGRDRTRDIAKDSSPLEVSPTTTGRERQRPEGGSRELERRSSDRREALRDREDVIQGSRARDSPSRRGEERNREGRDRDVKDALPAADSLRDTESVGRSSATDRLDSREDIRDDGRGSSARTGTSSRDRDSRGSSRRQDIAQDAGARKSSKETQGRSERRTDSGDRKRGRESRNPSAERDRDSKRRRDSPVSERTRQESSRSSSSSRKRQVEPDENRELSTRDRPKDSSSTTGVTVPESSTAGGNITTFINTSVVIHIIFKENQAKSPHGFRQSVGIVLCKQFAKFWTTKGQ</sequence>
<feature type="compositionally biased region" description="Basic and acidic residues" evidence="5">
    <location>
        <begin position="1836"/>
        <end position="1863"/>
    </location>
</feature>
<evidence type="ECO:0000259" key="7">
    <source>
        <dbReference type="Pfam" id="PF11732"/>
    </source>
</evidence>
<proteinExistence type="inferred from homology"/>
<evidence type="ECO:0000259" key="6">
    <source>
        <dbReference type="Pfam" id="PF11262"/>
    </source>
</evidence>
<evidence type="ECO:0000256" key="3">
    <source>
        <dbReference type="ARBA" id="ARBA00019596"/>
    </source>
</evidence>
<dbReference type="GO" id="GO:0000445">
    <property type="term" value="C:THO complex part of transcription export complex"/>
    <property type="evidence" value="ECO:0007669"/>
    <property type="project" value="TreeGrafter"/>
</dbReference>
<feature type="compositionally biased region" description="Basic and acidic residues" evidence="5">
    <location>
        <begin position="1556"/>
        <end position="1598"/>
    </location>
</feature>
<dbReference type="GO" id="GO:0003729">
    <property type="term" value="F:mRNA binding"/>
    <property type="evidence" value="ECO:0007669"/>
    <property type="project" value="TreeGrafter"/>
</dbReference>
<evidence type="ECO:0000313" key="9">
    <source>
        <dbReference type="EMBL" id="KAG0265306.1"/>
    </source>
</evidence>
<dbReference type="EMBL" id="JAAAJA010000034">
    <property type="protein sequence ID" value="KAG0265306.1"/>
    <property type="molecule type" value="Genomic_DNA"/>
</dbReference>
<feature type="domain" description="THO complex subunitTHOC2 N-terminal" evidence="7">
    <location>
        <begin position="648"/>
        <end position="724"/>
    </location>
</feature>
<dbReference type="Pfam" id="PF11262">
    <property type="entry name" value="Tho2"/>
    <property type="match status" value="1"/>
</dbReference>
<dbReference type="Proteomes" id="UP000726737">
    <property type="component" value="Unassembled WGS sequence"/>
</dbReference>
<feature type="compositionally biased region" description="Polar residues" evidence="5">
    <location>
        <begin position="1975"/>
        <end position="1992"/>
    </location>
</feature>
<dbReference type="GO" id="GO:0006406">
    <property type="term" value="P:mRNA export from nucleus"/>
    <property type="evidence" value="ECO:0007669"/>
    <property type="project" value="InterPro"/>
</dbReference>
<feature type="compositionally biased region" description="Basic and acidic residues" evidence="5">
    <location>
        <begin position="1644"/>
        <end position="1657"/>
    </location>
</feature>
<evidence type="ECO:0000256" key="1">
    <source>
        <dbReference type="ARBA" id="ARBA00004123"/>
    </source>
</evidence>
<evidence type="ECO:0000256" key="4">
    <source>
        <dbReference type="ARBA" id="ARBA00023242"/>
    </source>
</evidence>
<feature type="compositionally biased region" description="Low complexity" evidence="5">
    <location>
        <begin position="1392"/>
        <end position="1404"/>
    </location>
</feature>
<evidence type="ECO:0000256" key="2">
    <source>
        <dbReference type="ARBA" id="ARBA00007857"/>
    </source>
</evidence>
<dbReference type="OrthoDB" id="29024at2759"/>
<comment type="caution">
    <text evidence="9">The sequence shown here is derived from an EMBL/GenBank/DDBJ whole genome shotgun (WGS) entry which is preliminary data.</text>
</comment>
<dbReference type="InterPro" id="IPR021418">
    <property type="entry name" value="THO_THOC2_C"/>
</dbReference>
<feature type="compositionally biased region" description="Basic and acidic residues" evidence="5">
    <location>
        <begin position="1697"/>
        <end position="1758"/>
    </location>
</feature>
<feature type="compositionally biased region" description="Basic and acidic residues" evidence="5">
    <location>
        <begin position="1873"/>
        <end position="1946"/>
    </location>
</feature>
<feature type="compositionally biased region" description="Basic and acidic residues" evidence="5">
    <location>
        <begin position="1771"/>
        <end position="1829"/>
    </location>
</feature>
<feature type="compositionally biased region" description="Basic and acidic residues" evidence="5">
    <location>
        <begin position="1956"/>
        <end position="1974"/>
    </location>
</feature>
<feature type="compositionally biased region" description="Basic and acidic residues" evidence="5">
    <location>
        <begin position="1429"/>
        <end position="1441"/>
    </location>
</feature>
<dbReference type="InterPro" id="IPR021726">
    <property type="entry name" value="THO_THOC2_N"/>
</dbReference>
<keyword evidence="4" id="KW-0539">Nucleus</keyword>
<dbReference type="Pfam" id="PF16134">
    <property type="entry name" value="THOC2_N"/>
    <property type="match status" value="1"/>
</dbReference>
<feature type="compositionally biased region" description="Basic and acidic residues" evidence="5">
    <location>
        <begin position="1609"/>
        <end position="1637"/>
    </location>
</feature>
<evidence type="ECO:0000313" key="10">
    <source>
        <dbReference type="Proteomes" id="UP000726737"/>
    </source>
</evidence>
<accession>A0A9P6QC38</accession>
<feature type="compositionally biased region" description="Basic and acidic residues" evidence="5">
    <location>
        <begin position="1372"/>
        <end position="1383"/>
    </location>
</feature>
<dbReference type="PANTHER" id="PTHR21597:SF0">
    <property type="entry name" value="THO COMPLEX SUBUNIT 2"/>
    <property type="match status" value="1"/>
</dbReference>
<feature type="compositionally biased region" description="Basic and acidic residues" evidence="5">
    <location>
        <begin position="1342"/>
        <end position="1352"/>
    </location>
</feature>
<feature type="compositionally biased region" description="Basic and acidic residues" evidence="5">
    <location>
        <begin position="1470"/>
        <end position="1547"/>
    </location>
</feature>
<keyword evidence="10" id="KW-1185">Reference proteome</keyword>
<organism evidence="9 10">
    <name type="scientific">Mortierella polycephala</name>
    <dbReference type="NCBI Taxonomy" id="41804"/>
    <lineage>
        <taxon>Eukaryota</taxon>
        <taxon>Fungi</taxon>
        <taxon>Fungi incertae sedis</taxon>
        <taxon>Mucoromycota</taxon>
        <taxon>Mortierellomycotina</taxon>
        <taxon>Mortierellomycetes</taxon>
        <taxon>Mortierellales</taxon>
        <taxon>Mortierellaceae</taxon>
        <taxon>Mortierella</taxon>
    </lineage>
</organism>
<dbReference type="InterPro" id="IPR032302">
    <property type="entry name" value="THOC2_N"/>
</dbReference>